<dbReference type="PROSITE" id="PS51767">
    <property type="entry name" value="PEPTIDASE_A1"/>
    <property type="match status" value="1"/>
</dbReference>
<dbReference type="AlphaFoldDB" id="A0A8J5C7A9"/>
<proteinExistence type="inferred from homology"/>
<dbReference type="PROSITE" id="PS00141">
    <property type="entry name" value="ASP_PROTEASE"/>
    <property type="match status" value="1"/>
</dbReference>
<dbReference type="EMBL" id="JACMSC010000019">
    <property type="protein sequence ID" value="KAG6474670.1"/>
    <property type="molecule type" value="Genomic_DNA"/>
</dbReference>
<gene>
    <name evidence="9" type="ORF">ZIOFF_068608</name>
</gene>
<feature type="domain" description="Peptidase A1" evidence="8">
    <location>
        <begin position="40"/>
        <end position="198"/>
    </location>
</feature>
<evidence type="ECO:0000256" key="4">
    <source>
        <dbReference type="ARBA" id="ARBA00022801"/>
    </source>
</evidence>
<dbReference type="GO" id="GO:0006508">
    <property type="term" value="P:proteolysis"/>
    <property type="evidence" value="ECO:0007669"/>
    <property type="project" value="UniProtKB-KW"/>
</dbReference>
<reference evidence="9 10" key="1">
    <citation type="submission" date="2020-08" db="EMBL/GenBank/DDBJ databases">
        <title>Plant Genome Project.</title>
        <authorList>
            <person name="Zhang R.-G."/>
        </authorList>
    </citation>
    <scope>NUCLEOTIDE SEQUENCE [LARGE SCALE GENOMIC DNA]</scope>
    <source>
        <tissue evidence="9">Rhizome</tissue>
    </source>
</reference>
<dbReference type="InterPro" id="IPR033121">
    <property type="entry name" value="PEPTIDASE_A1"/>
</dbReference>
<dbReference type="GO" id="GO:0004190">
    <property type="term" value="F:aspartic-type endopeptidase activity"/>
    <property type="evidence" value="ECO:0007669"/>
    <property type="project" value="UniProtKB-KW"/>
</dbReference>
<name>A0A8J5C7A9_ZINOF</name>
<evidence type="ECO:0000256" key="5">
    <source>
        <dbReference type="ARBA" id="ARBA00023145"/>
    </source>
</evidence>
<keyword evidence="4" id="KW-0378">Hydrolase</keyword>
<dbReference type="InterPro" id="IPR001461">
    <property type="entry name" value="Aspartic_peptidase_A1"/>
</dbReference>
<evidence type="ECO:0000256" key="1">
    <source>
        <dbReference type="ARBA" id="ARBA00007447"/>
    </source>
</evidence>
<dbReference type="Pfam" id="PF00026">
    <property type="entry name" value="Asp"/>
    <property type="match status" value="2"/>
</dbReference>
<evidence type="ECO:0000256" key="7">
    <source>
        <dbReference type="ARBA" id="ARBA00023180"/>
    </source>
</evidence>
<comment type="similarity">
    <text evidence="1">Belongs to the peptidase A1 family.</text>
</comment>
<dbReference type="InterPro" id="IPR021109">
    <property type="entry name" value="Peptidase_aspartic_dom_sf"/>
</dbReference>
<comment type="caution">
    <text evidence="9">The sequence shown here is derived from an EMBL/GenBank/DDBJ whole genome shotgun (WGS) entry which is preliminary data.</text>
</comment>
<evidence type="ECO:0000256" key="3">
    <source>
        <dbReference type="ARBA" id="ARBA00022750"/>
    </source>
</evidence>
<protein>
    <recommendedName>
        <fullName evidence="8">Peptidase A1 domain-containing protein</fullName>
    </recommendedName>
</protein>
<keyword evidence="7" id="KW-0325">Glycoprotein</keyword>
<keyword evidence="6" id="KW-1015">Disulfide bond</keyword>
<dbReference type="SUPFAM" id="SSF50630">
    <property type="entry name" value="Acid proteases"/>
    <property type="match status" value="1"/>
</dbReference>
<evidence type="ECO:0000259" key="8">
    <source>
        <dbReference type="PROSITE" id="PS51767"/>
    </source>
</evidence>
<evidence type="ECO:0000256" key="2">
    <source>
        <dbReference type="ARBA" id="ARBA00022670"/>
    </source>
</evidence>
<evidence type="ECO:0000313" key="10">
    <source>
        <dbReference type="Proteomes" id="UP000734854"/>
    </source>
</evidence>
<evidence type="ECO:0000256" key="6">
    <source>
        <dbReference type="ARBA" id="ARBA00023157"/>
    </source>
</evidence>
<keyword evidence="10" id="KW-1185">Reference proteome</keyword>
<dbReference type="InterPro" id="IPR001969">
    <property type="entry name" value="Aspartic_peptidase_AS"/>
</dbReference>
<keyword evidence="5" id="KW-0865">Zymogen</keyword>
<keyword evidence="2" id="KW-0645">Protease</keyword>
<accession>A0A8J5C7A9</accession>
<organism evidence="9 10">
    <name type="scientific">Zingiber officinale</name>
    <name type="common">Ginger</name>
    <name type="synonym">Amomum zingiber</name>
    <dbReference type="NCBI Taxonomy" id="94328"/>
    <lineage>
        <taxon>Eukaryota</taxon>
        <taxon>Viridiplantae</taxon>
        <taxon>Streptophyta</taxon>
        <taxon>Embryophyta</taxon>
        <taxon>Tracheophyta</taxon>
        <taxon>Spermatophyta</taxon>
        <taxon>Magnoliopsida</taxon>
        <taxon>Liliopsida</taxon>
        <taxon>Zingiberales</taxon>
        <taxon>Zingiberaceae</taxon>
        <taxon>Zingiber</taxon>
    </lineage>
</organism>
<sequence length="198" mass="22128">MRFSKNEIKGLMWQRFGVSSIVSNGDEDIISLKNYMNVQYFGEIGIGTPPQKFTVIFDTGSSNLWVPSSRCYFSVNLQASIMEQELWTVILFILEFIEATKEPGLTFLVAKFDGMLGLGFKEISVGDAVPVWCGKEVEFVLLGFESLMLVFAYYYGVEGGSVINRFYRYPSESALSHEPPVSFTASVGFSVANIHNGF</sequence>
<dbReference type="PANTHER" id="PTHR47966">
    <property type="entry name" value="BETA-SITE APP-CLEAVING ENZYME, ISOFORM A-RELATED"/>
    <property type="match status" value="1"/>
</dbReference>
<evidence type="ECO:0000313" key="9">
    <source>
        <dbReference type="EMBL" id="KAG6474670.1"/>
    </source>
</evidence>
<dbReference type="Proteomes" id="UP000734854">
    <property type="component" value="Unassembled WGS sequence"/>
</dbReference>
<dbReference type="Gene3D" id="2.40.70.10">
    <property type="entry name" value="Acid Proteases"/>
    <property type="match status" value="2"/>
</dbReference>
<keyword evidence="3" id="KW-0064">Aspartyl protease</keyword>
<dbReference type="PANTHER" id="PTHR47966:SF76">
    <property type="entry name" value="ASPARTIC PROTEINASE A1"/>
    <property type="match status" value="1"/>
</dbReference>